<reference evidence="3" key="1">
    <citation type="journal article" date="2019" name="Plant J.">
        <title>Chlorella vulgaris genome assembly and annotation reveals the molecular basis for metabolic acclimation to high light conditions.</title>
        <authorList>
            <person name="Cecchin M."/>
            <person name="Marcolungo L."/>
            <person name="Rossato M."/>
            <person name="Girolomoni L."/>
            <person name="Cosentino E."/>
            <person name="Cuine S."/>
            <person name="Li-Beisson Y."/>
            <person name="Delledonne M."/>
            <person name="Ballottari M."/>
        </authorList>
    </citation>
    <scope>NUCLEOTIDE SEQUENCE</scope>
    <source>
        <strain evidence="3">211/11P</strain>
    </source>
</reference>
<name>A0A9D4YVU9_CHLVU</name>
<feature type="domain" description="CobQ/CobB/MinD/ParA nucleotide binding" evidence="2">
    <location>
        <begin position="31"/>
        <end position="194"/>
    </location>
</feature>
<dbReference type="Pfam" id="PF01656">
    <property type="entry name" value="CbiA"/>
    <property type="match status" value="1"/>
</dbReference>
<comment type="caution">
    <text evidence="3">The sequence shown here is derived from an EMBL/GenBank/DDBJ whole genome shotgun (WGS) entry which is preliminary data.</text>
</comment>
<dbReference type="AlphaFoldDB" id="A0A9D4YVU9"/>
<dbReference type="CDD" id="cd02042">
    <property type="entry name" value="ParAB_family"/>
    <property type="match status" value="1"/>
</dbReference>
<dbReference type="OrthoDB" id="2435174at2759"/>
<dbReference type="InterPro" id="IPR050678">
    <property type="entry name" value="DNA_Partitioning_ATPase"/>
</dbReference>
<evidence type="ECO:0000313" key="3">
    <source>
        <dbReference type="EMBL" id="KAI3429261.1"/>
    </source>
</evidence>
<reference evidence="3" key="2">
    <citation type="submission" date="2020-11" db="EMBL/GenBank/DDBJ databases">
        <authorList>
            <person name="Cecchin M."/>
            <person name="Marcolungo L."/>
            <person name="Rossato M."/>
            <person name="Girolomoni L."/>
            <person name="Cosentino E."/>
            <person name="Cuine S."/>
            <person name="Li-Beisson Y."/>
            <person name="Delledonne M."/>
            <person name="Ballottari M."/>
        </authorList>
    </citation>
    <scope>NUCLEOTIDE SEQUENCE</scope>
    <source>
        <strain evidence="3">211/11P</strain>
        <tissue evidence="3">Whole cell</tissue>
    </source>
</reference>
<proteinExistence type="predicted"/>
<dbReference type="PANTHER" id="PTHR13696:SF99">
    <property type="entry name" value="COBYRINIC ACID AC-DIAMIDE SYNTHASE"/>
    <property type="match status" value="1"/>
</dbReference>
<feature type="region of interest" description="Disordered" evidence="1">
    <location>
        <begin position="72"/>
        <end position="94"/>
    </location>
</feature>
<accession>A0A9D4YVU9</accession>
<evidence type="ECO:0000256" key="1">
    <source>
        <dbReference type="SAM" id="MobiDB-lite"/>
    </source>
</evidence>
<dbReference type="InterPro" id="IPR002586">
    <property type="entry name" value="CobQ/CobB/MinD/ParA_Nub-bd_dom"/>
</dbReference>
<dbReference type="SUPFAM" id="SSF52540">
    <property type="entry name" value="P-loop containing nucleoside triphosphate hydrolases"/>
    <property type="match status" value="1"/>
</dbReference>
<dbReference type="InterPro" id="IPR027417">
    <property type="entry name" value="P-loop_NTPase"/>
</dbReference>
<organism evidence="3 4">
    <name type="scientific">Chlorella vulgaris</name>
    <name type="common">Green alga</name>
    <dbReference type="NCBI Taxonomy" id="3077"/>
    <lineage>
        <taxon>Eukaryota</taxon>
        <taxon>Viridiplantae</taxon>
        <taxon>Chlorophyta</taxon>
        <taxon>core chlorophytes</taxon>
        <taxon>Trebouxiophyceae</taxon>
        <taxon>Chlorellales</taxon>
        <taxon>Chlorellaceae</taxon>
        <taxon>Chlorella clade</taxon>
        <taxon>Chlorella</taxon>
    </lineage>
</organism>
<evidence type="ECO:0000259" key="2">
    <source>
        <dbReference type="Pfam" id="PF01656"/>
    </source>
</evidence>
<protein>
    <recommendedName>
        <fullName evidence="2">CobQ/CobB/MinD/ParA nucleotide binding domain-containing protein</fullName>
    </recommendedName>
</protein>
<feature type="compositionally biased region" description="Acidic residues" evidence="1">
    <location>
        <begin position="72"/>
        <end position="85"/>
    </location>
</feature>
<sequence length="245" mass="26732">MFAEHRSFAFAPAVTMETAKMPAKRVSVWFFKGGVGKTMTSINLAAQLAKMEYKVALLDFDAQCSLSSLLLSEDEEPPAADDEPPVGEGGGGAAAAYDADAEEPIIRSDPTKQVRPEDIDAKFKHCLTDNAYSAMLPYFSSIVSMIDDVPQLYKLPVEGVGAGHGGKFWVLAGSDKLSKHDEELARLHFDGADSITKYGAFEHLCKKLERHYNLDFIVVDLSPGTSAFNRSVIMRQAVQRCCMTG</sequence>
<dbReference type="Gene3D" id="3.40.50.300">
    <property type="entry name" value="P-loop containing nucleotide triphosphate hydrolases"/>
    <property type="match status" value="1"/>
</dbReference>
<evidence type="ECO:0000313" key="4">
    <source>
        <dbReference type="Proteomes" id="UP001055712"/>
    </source>
</evidence>
<gene>
    <name evidence="3" type="ORF">D9Q98_005358</name>
</gene>
<dbReference type="Proteomes" id="UP001055712">
    <property type="component" value="Unassembled WGS sequence"/>
</dbReference>
<dbReference type="PANTHER" id="PTHR13696">
    <property type="entry name" value="P-LOOP CONTAINING NUCLEOSIDE TRIPHOSPHATE HYDROLASE"/>
    <property type="match status" value="1"/>
</dbReference>
<keyword evidence="4" id="KW-1185">Reference proteome</keyword>
<dbReference type="EMBL" id="SIDB01000008">
    <property type="protein sequence ID" value="KAI3429261.1"/>
    <property type="molecule type" value="Genomic_DNA"/>
</dbReference>